<name>A0ABD1YFD3_9MARC</name>
<dbReference type="Proteomes" id="UP001605036">
    <property type="component" value="Unassembled WGS sequence"/>
</dbReference>
<feature type="transmembrane region" description="Helical" evidence="2">
    <location>
        <begin position="43"/>
        <end position="63"/>
    </location>
</feature>
<organism evidence="3 4">
    <name type="scientific">Riccia fluitans</name>
    <dbReference type="NCBI Taxonomy" id="41844"/>
    <lineage>
        <taxon>Eukaryota</taxon>
        <taxon>Viridiplantae</taxon>
        <taxon>Streptophyta</taxon>
        <taxon>Embryophyta</taxon>
        <taxon>Marchantiophyta</taxon>
        <taxon>Marchantiopsida</taxon>
        <taxon>Marchantiidae</taxon>
        <taxon>Marchantiales</taxon>
        <taxon>Ricciaceae</taxon>
        <taxon>Riccia</taxon>
    </lineage>
</organism>
<feature type="compositionally biased region" description="Basic and acidic residues" evidence="1">
    <location>
        <begin position="7"/>
        <end position="23"/>
    </location>
</feature>
<comment type="caution">
    <text evidence="3">The sequence shown here is derived from an EMBL/GenBank/DDBJ whole genome shotgun (WGS) entry which is preliminary data.</text>
</comment>
<dbReference type="AlphaFoldDB" id="A0ABD1YFD3"/>
<keyword evidence="2" id="KW-1133">Transmembrane helix</keyword>
<evidence type="ECO:0000313" key="3">
    <source>
        <dbReference type="EMBL" id="KAL2629376.1"/>
    </source>
</evidence>
<accession>A0ABD1YFD3</accession>
<protein>
    <submittedName>
        <fullName evidence="3">Uncharacterized protein</fullName>
    </submittedName>
</protein>
<evidence type="ECO:0000256" key="1">
    <source>
        <dbReference type="SAM" id="MobiDB-lite"/>
    </source>
</evidence>
<sequence>MPSRAFKAGEWEQEAGGRTERAGALRRPADSLRMAVRWAASALRARAIALLMAVLLAAALRAANTLKRPRGRFRV</sequence>
<proteinExistence type="predicted"/>
<keyword evidence="2" id="KW-0472">Membrane</keyword>
<dbReference type="EMBL" id="JBHFFA010000004">
    <property type="protein sequence ID" value="KAL2629376.1"/>
    <property type="molecule type" value="Genomic_DNA"/>
</dbReference>
<keyword evidence="2" id="KW-0812">Transmembrane</keyword>
<evidence type="ECO:0000313" key="4">
    <source>
        <dbReference type="Proteomes" id="UP001605036"/>
    </source>
</evidence>
<evidence type="ECO:0000256" key="2">
    <source>
        <dbReference type="SAM" id="Phobius"/>
    </source>
</evidence>
<gene>
    <name evidence="3" type="ORF">R1flu_014062</name>
</gene>
<reference evidence="3 4" key="1">
    <citation type="submission" date="2024-09" db="EMBL/GenBank/DDBJ databases">
        <title>Chromosome-scale assembly of Riccia fluitans.</title>
        <authorList>
            <person name="Paukszto L."/>
            <person name="Sawicki J."/>
            <person name="Karawczyk K."/>
            <person name="Piernik-Szablinska J."/>
            <person name="Szczecinska M."/>
            <person name="Mazdziarz M."/>
        </authorList>
    </citation>
    <scope>NUCLEOTIDE SEQUENCE [LARGE SCALE GENOMIC DNA]</scope>
    <source>
        <strain evidence="3">Rf_01</strain>
        <tissue evidence="3">Aerial parts of the thallus</tissue>
    </source>
</reference>
<keyword evidence="4" id="KW-1185">Reference proteome</keyword>
<feature type="region of interest" description="Disordered" evidence="1">
    <location>
        <begin position="1"/>
        <end position="23"/>
    </location>
</feature>